<dbReference type="Pfam" id="PF03372">
    <property type="entry name" value="Exo_endo_phos"/>
    <property type="match status" value="1"/>
</dbReference>
<comment type="caution">
    <text evidence="2">The sequence shown here is derived from an EMBL/GenBank/DDBJ whole genome shotgun (WGS) entry which is preliminary data.</text>
</comment>
<dbReference type="InterPro" id="IPR036691">
    <property type="entry name" value="Endo/exonu/phosph_ase_sf"/>
</dbReference>
<proteinExistence type="predicted"/>
<dbReference type="PATRIC" id="fig|1666911.3.peg.1346"/>
<name>A0A0N8KMH0_9CYAN</name>
<protein>
    <recommendedName>
        <fullName evidence="1">Endonuclease/exonuclease/phosphatase domain-containing protein</fullName>
    </recommendedName>
</protein>
<dbReference type="EMBL" id="LJZR01000028">
    <property type="protein sequence ID" value="KPQ33714.1"/>
    <property type="molecule type" value="Genomic_DNA"/>
</dbReference>
<organism evidence="2 3">
    <name type="scientific">Phormidesmis priestleyi Ana</name>
    <dbReference type="NCBI Taxonomy" id="1666911"/>
    <lineage>
        <taxon>Bacteria</taxon>
        <taxon>Bacillati</taxon>
        <taxon>Cyanobacteriota</taxon>
        <taxon>Cyanophyceae</taxon>
        <taxon>Leptolyngbyales</taxon>
        <taxon>Leptolyngbyaceae</taxon>
        <taxon>Phormidesmis</taxon>
    </lineage>
</organism>
<evidence type="ECO:0000259" key="1">
    <source>
        <dbReference type="Pfam" id="PF03372"/>
    </source>
</evidence>
<dbReference type="Gene3D" id="3.60.10.10">
    <property type="entry name" value="Endonuclease/exonuclease/phosphatase"/>
    <property type="match status" value="1"/>
</dbReference>
<dbReference type="Proteomes" id="UP000050465">
    <property type="component" value="Unassembled WGS sequence"/>
</dbReference>
<dbReference type="AlphaFoldDB" id="A0A0N8KMH0"/>
<reference evidence="2 3" key="1">
    <citation type="submission" date="2015-09" db="EMBL/GenBank/DDBJ databases">
        <title>Identification and resolution of microdiversity through metagenomic sequencing of parallel consortia.</title>
        <authorList>
            <person name="Nelson W.C."/>
            <person name="Romine M.F."/>
            <person name="Lindemann S.R."/>
        </authorList>
    </citation>
    <scope>NUCLEOTIDE SEQUENCE [LARGE SCALE GENOMIC DNA]</scope>
    <source>
        <strain evidence="2">Ana</strain>
    </source>
</reference>
<sequence length="285" mass="32935">MFELKEQNLLAYFSKLNPIERFGSVPETTIHGNRSIELSSTPNKDVNKGQKKNSIKVLSWNIAKNNHDKVWRREFLAMVEWYQPDKIFLQEVRLCAELRVMPELAEMGWSFAPNFIDTLDNTYSGVLIAAKADHVSSQALMTQYTEPVTNTPKISLFSEYWLSDEENLLAVNTHLINFVDLGKFKAQLWALEARLQKHSGAIIFSGDFNTWNRARWLMLYEMAKRLQLTPVSFSPEDTQKIKNFWMSPPLDYIFFRGFSQKPFSARVIDTITSSDHNPLLVELCG</sequence>
<evidence type="ECO:0000313" key="2">
    <source>
        <dbReference type="EMBL" id="KPQ33714.1"/>
    </source>
</evidence>
<dbReference type="STRING" id="1666911.HLUCCA11_17730"/>
<feature type="domain" description="Endonuclease/exonuclease/phosphatase" evidence="1">
    <location>
        <begin position="58"/>
        <end position="276"/>
    </location>
</feature>
<dbReference type="GO" id="GO:0003824">
    <property type="term" value="F:catalytic activity"/>
    <property type="evidence" value="ECO:0007669"/>
    <property type="project" value="InterPro"/>
</dbReference>
<dbReference type="NCBIfam" id="NF003842">
    <property type="entry name" value="PRK05421.1-4"/>
    <property type="match status" value="1"/>
</dbReference>
<gene>
    <name evidence="2" type="ORF">HLUCCA11_17730</name>
</gene>
<dbReference type="InterPro" id="IPR005135">
    <property type="entry name" value="Endo/exonuclease/phosphatase"/>
</dbReference>
<accession>A0A0N8KMH0</accession>
<dbReference type="SUPFAM" id="SSF56219">
    <property type="entry name" value="DNase I-like"/>
    <property type="match status" value="1"/>
</dbReference>
<evidence type="ECO:0000313" key="3">
    <source>
        <dbReference type="Proteomes" id="UP000050465"/>
    </source>
</evidence>